<keyword evidence="3" id="KW-0238">DNA-binding</keyword>
<sequence length="150" mass="17868">MIYHIIKSLQIYKDVEEYFQTGMIALWDAQQRFDPNKGAIFSTYAFSYIKGRIMTDLKNSRKLEDRNVYPEESYWEMEVDNGEQRLQLANLLFYCTDLTEKQKQWVIYTFYYGMTIQEIAKHERVSPSAVKKWRVGAIPKLKKNILLAQC</sequence>
<evidence type="ECO:0000313" key="8">
    <source>
        <dbReference type="Proteomes" id="UP000249134"/>
    </source>
</evidence>
<name>A0A2X4WT39_LEDLE</name>
<gene>
    <name evidence="7" type="ORF">NCTC4824_03791</name>
</gene>
<keyword evidence="1" id="KW-0805">Transcription regulation</keyword>
<evidence type="ECO:0000256" key="4">
    <source>
        <dbReference type="ARBA" id="ARBA00023163"/>
    </source>
</evidence>
<dbReference type="InterPro" id="IPR013249">
    <property type="entry name" value="RNA_pol_sigma70_r4_t2"/>
</dbReference>
<accession>A0A2X4WT39</accession>
<organism evidence="7 8">
    <name type="scientific">Lederbergia lenta</name>
    <name type="common">Bacillus lentus</name>
    <dbReference type="NCBI Taxonomy" id="1467"/>
    <lineage>
        <taxon>Bacteria</taxon>
        <taxon>Bacillati</taxon>
        <taxon>Bacillota</taxon>
        <taxon>Bacilli</taxon>
        <taxon>Bacillales</taxon>
        <taxon>Bacillaceae</taxon>
        <taxon>Lederbergia</taxon>
    </lineage>
</organism>
<dbReference type="STRING" id="1348624.GCA_001591545_03142"/>
<reference evidence="7 8" key="1">
    <citation type="submission" date="2018-06" db="EMBL/GenBank/DDBJ databases">
        <authorList>
            <consortium name="Pathogen Informatics"/>
            <person name="Doyle S."/>
        </authorList>
    </citation>
    <scope>NUCLEOTIDE SEQUENCE [LARGE SCALE GENOMIC DNA]</scope>
    <source>
        <strain evidence="7 8">NCTC4824</strain>
    </source>
</reference>
<proteinExistence type="predicted"/>
<feature type="domain" description="RNA polymerase sigma factor 70 region 4 type 2" evidence="6">
    <location>
        <begin position="98"/>
        <end position="133"/>
    </location>
</feature>
<dbReference type="GO" id="GO:0016987">
    <property type="term" value="F:sigma factor activity"/>
    <property type="evidence" value="ECO:0007669"/>
    <property type="project" value="UniProtKB-KW"/>
</dbReference>
<evidence type="ECO:0000259" key="6">
    <source>
        <dbReference type="Pfam" id="PF08281"/>
    </source>
</evidence>
<dbReference type="SUPFAM" id="SSF88946">
    <property type="entry name" value="Sigma2 domain of RNA polymerase sigma factors"/>
    <property type="match status" value="1"/>
</dbReference>
<dbReference type="InterPro" id="IPR014284">
    <property type="entry name" value="RNA_pol_sigma-70_dom"/>
</dbReference>
<dbReference type="EMBL" id="LS483476">
    <property type="protein sequence ID" value="SQI62808.1"/>
    <property type="molecule type" value="Genomic_DNA"/>
</dbReference>
<dbReference type="SUPFAM" id="SSF88659">
    <property type="entry name" value="Sigma3 and sigma4 domains of RNA polymerase sigma factors"/>
    <property type="match status" value="1"/>
</dbReference>
<dbReference type="GO" id="GO:0006352">
    <property type="term" value="P:DNA-templated transcription initiation"/>
    <property type="evidence" value="ECO:0007669"/>
    <property type="project" value="InterPro"/>
</dbReference>
<evidence type="ECO:0000256" key="3">
    <source>
        <dbReference type="ARBA" id="ARBA00023125"/>
    </source>
</evidence>
<dbReference type="Proteomes" id="UP000249134">
    <property type="component" value="Chromosome 1"/>
</dbReference>
<protein>
    <submittedName>
        <fullName evidence="7">ECF subfamily RNA polymerase sigma-24 subunit</fullName>
    </submittedName>
</protein>
<evidence type="ECO:0000313" key="7">
    <source>
        <dbReference type="EMBL" id="SQI62808.1"/>
    </source>
</evidence>
<keyword evidence="2" id="KW-0731">Sigma factor</keyword>
<dbReference type="KEGG" id="blen:NCTC4824_03791"/>
<dbReference type="AlphaFoldDB" id="A0A2X4WT39"/>
<evidence type="ECO:0000256" key="2">
    <source>
        <dbReference type="ARBA" id="ARBA00023082"/>
    </source>
</evidence>
<dbReference type="Gene3D" id="1.10.10.10">
    <property type="entry name" value="Winged helix-like DNA-binding domain superfamily/Winged helix DNA-binding domain"/>
    <property type="match status" value="1"/>
</dbReference>
<evidence type="ECO:0000256" key="1">
    <source>
        <dbReference type="ARBA" id="ARBA00023015"/>
    </source>
</evidence>
<dbReference type="InterPro" id="IPR007627">
    <property type="entry name" value="RNA_pol_sigma70_r2"/>
</dbReference>
<dbReference type="Gene3D" id="1.10.1740.10">
    <property type="match status" value="1"/>
</dbReference>
<dbReference type="Pfam" id="PF04542">
    <property type="entry name" value="Sigma70_r2"/>
    <property type="match status" value="1"/>
</dbReference>
<dbReference type="InterPro" id="IPR013325">
    <property type="entry name" value="RNA_pol_sigma_r2"/>
</dbReference>
<dbReference type="PANTHER" id="PTHR30385">
    <property type="entry name" value="SIGMA FACTOR F FLAGELLAR"/>
    <property type="match status" value="1"/>
</dbReference>
<dbReference type="GO" id="GO:0003677">
    <property type="term" value="F:DNA binding"/>
    <property type="evidence" value="ECO:0007669"/>
    <property type="project" value="UniProtKB-KW"/>
</dbReference>
<dbReference type="InterPro" id="IPR036388">
    <property type="entry name" value="WH-like_DNA-bd_sf"/>
</dbReference>
<dbReference type="InterPro" id="IPR013324">
    <property type="entry name" value="RNA_pol_sigma_r3/r4-like"/>
</dbReference>
<feature type="domain" description="RNA polymerase sigma-70 region 2" evidence="5">
    <location>
        <begin position="2"/>
        <end position="61"/>
    </location>
</feature>
<dbReference type="NCBIfam" id="TIGR02937">
    <property type="entry name" value="sigma70-ECF"/>
    <property type="match status" value="1"/>
</dbReference>
<dbReference type="Pfam" id="PF08281">
    <property type="entry name" value="Sigma70_r4_2"/>
    <property type="match status" value="1"/>
</dbReference>
<keyword evidence="4" id="KW-0804">Transcription</keyword>
<evidence type="ECO:0000259" key="5">
    <source>
        <dbReference type="Pfam" id="PF04542"/>
    </source>
</evidence>
<keyword evidence="8" id="KW-1185">Reference proteome</keyword>